<feature type="region of interest" description="Disordered" evidence="1">
    <location>
        <begin position="112"/>
        <end position="135"/>
    </location>
</feature>
<organism evidence="2 3">
    <name type="scientific">Frankia umida</name>
    <dbReference type="NCBI Taxonomy" id="573489"/>
    <lineage>
        <taxon>Bacteria</taxon>
        <taxon>Bacillati</taxon>
        <taxon>Actinomycetota</taxon>
        <taxon>Actinomycetes</taxon>
        <taxon>Frankiales</taxon>
        <taxon>Frankiaceae</taxon>
        <taxon>Frankia</taxon>
    </lineage>
</organism>
<accession>A0ABT0JW32</accession>
<keyword evidence="3" id="KW-1185">Reference proteome</keyword>
<name>A0ABT0JW32_9ACTN</name>
<dbReference type="EMBL" id="JALKFT010000006">
    <property type="protein sequence ID" value="MCK9875760.1"/>
    <property type="molecule type" value="Genomic_DNA"/>
</dbReference>
<proteinExistence type="predicted"/>
<gene>
    <name evidence="2" type="ORF">MXD59_08230</name>
</gene>
<sequence length="135" mass="13696">MVNILANRVSSEVIRQQRPLSAACLQSTEIGAGPALARALYTALSTIGMADAGVPAGVRGRVLGMSITPMVLAATSGAARPSATAVFAAQQAPVAPLSGTAALLTKHRQVTGNTAGQLPTNRHLTSGHVLDPHPE</sequence>
<dbReference type="Proteomes" id="UP001201873">
    <property type="component" value="Unassembled WGS sequence"/>
</dbReference>
<reference evidence="2 3" key="1">
    <citation type="submission" date="2022-04" db="EMBL/GenBank/DDBJ databases">
        <title>Genome diversity in the genus Frankia.</title>
        <authorList>
            <person name="Carlos-Shanley C."/>
            <person name="Hahn D."/>
        </authorList>
    </citation>
    <scope>NUCLEOTIDE SEQUENCE [LARGE SCALE GENOMIC DNA]</scope>
    <source>
        <strain evidence="2 3">Ag45/Mut15</strain>
    </source>
</reference>
<comment type="caution">
    <text evidence="2">The sequence shown here is derived from an EMBL/GenBank/DDBJ whole genome shotgun (WGS) entry which is preliminary data.</text>
</comment>
<dbReference type="RefSeq" id="WP_248824165.1">
    <property type="nucleotide sequence ID" value="NZ_JALKFT010000006.1"/>
</dbReference>
<protein>
    <submittedName>
        <fullName evidence="2">Uncharacterized protein</fullName>
    </submittedName>
</protein>
<evidence type="ECO:0000313" key="3">
    <source>
        <dbReference type="Proteomes" id="UP001201873"/>
    </source>
</evidence>
<evidence type="ECO:0000256" key="1">
    <source>
        <dbReference type="SAM" id="MobiDB-lite"/>
    </source>
</evidence>
<evidence type="ECO:0000313" key="2">
    <source>
        <dbReference type="EMBL" id="MCK9875760.1"/>
    </source>
</evidence>
<feature type="compositionally biased region" description="Polar residues" evidence="1">
    <location>
        <begin position="112"/>
        <end position="124"/>
    </location>
</feature>